<name>A0ABT0YRA1_9BURK</name>
<evidence type="ECO:0000313" key="1">
    <source>
        <dbReference type="EMBL" id="MCM5681266.1"/>
    </source>
</evidence>
<gene>
    <name evidence="1" type="ORF">M8A51_17195</name>
</gene>
<sequence>MKQVGYDDRHWLRMRQIDSFHPFLGSRGRIGDVLEVSPGWNQAWKRLPSASCTAVEYPEFDICRDVLPKPFDI</sequence>
<organism evidence="1 2">
    <name type="scientific">Caldimonas mangrovi</name>
    <dbReference type="NCBI Taxonomy" id="2944811"/>
    <lineage>
        <taxon>Bacteria</taxon>
        <taxon>Pseudomonadati</taxon>
        <taxon>Pseudomonadota</taxon>
        <taxon>Betaproteobacteria</taxon>
        <taxon>Burkholderiales</taxon>
        <taxon>Sphaerotilaceae</taxon>
        <taxon>Caldimonas</taxon>
    </lineage>
</organism>
<comment type="caution">
    <text evidence="1">The sequence shown here is derived from an EMBL/GenBank/DDBJ whole genome shotgun (WGS) entry which is preliminary data.</text>
</comment>
<proteinExistence type="predicted"/>
<evidence type="ECO:0000313" key="2">
    <source>
        <dbReference type="Proteomes" id="UP001165541"/>
    </source>
</evidence>
<dbReference type="Proteomes" id="UP001165541">
    <property type="component" value="Unassembled WGS sequence"/>
</dbReference>
<keyword evidence="2" id="KW-1185">Reference proteome</keyword>
<reference evidence="1" key="1">
    <citation type="submission" date="2022-05" db="EMBL/GenBank/DDBJ databases">
        <title>Schlegelella sp. nov., isolated from mangrove soil.</title>
        <authorList>
            <person name="Liu Y."/>
            <person name="Ge X."/>
            <person name="Liu W."/>
        </authorList>
    </citation>
    <scope>NUCLEOTIDE SEQUENCE</scope>
    <source>
        <strain evidence="1">S2-27</strain>
    </source>
</reference>
<dbReference type="EMBL" id="JAMKFE010000011">
    <property type="protein sequence ID" value="MCM5681266.1"/>
    <property type="molecule type" value="Genomic_DNA"/>
</dbReference>
<dbReference type="RefSeq" id="WP_251779753.1">
    <property type="nucleotide sequence ID" value="NZ_JAMKFE010000011.1"/>
</dbReference>
<accession>A0ABT0YRA1</accession>
<protein>
    <submittedName>
        <fullName evidence="1">Uncharacterized protein</fullName>
    </submittedName>
</protein>